<accession>W9I130</accession>
<evidence type="ECO:0000313" key="2">
    <source>
        <dbReference type="EMBL" id="EWY86714.1"/>
    </source>
</evidence>
<proteinExistence type="predicted"/>
<protein>
    <submittedName>
        <fullName evidence="2">Uncharacterized protein</fullName>
    </submittedName>
</protein>
<evidence type="ECO:0000313" key="3">
    <source>
        <dbReference type="Proteomes" id="UP000030753"/>
    </source>
</evidence>
<evidence type="ECO:0000256" key="1">
    <source>
        <dbReference type="SAM" id="SignalP"/>
    </source>
</evidence>
<dbReference type="Proteomes" id="UP000030753">
    <property type="component" value="Unassembled WGS sequence"/>
</dbReference>
<dbReference type="AlphaFoldDB" id="W9I130"/>
<sequence>MLLVLVPLLCFALPYLTSPQLALPWFPAWLGFLRRYLSVCAATLLHRGPLPLYTACASLFFNSCQRLCLFSFCLDWTLYQLVVARQSIVSSTPAHLSCCRFEISVDRSLLSHSQALHLHPFAGLDPEPKPNQSAPQRNSIPIRYLDLPKAASTAILTCLQPPQSAIKQYSPTYSPSLDLSSLFRPILPDTYLDSTFSAPQPPALLP</sequence>
<feature type="chain" id="PRO_5004922412" evidence="1">
    <location>
        <begin position="23"/>
        <end position="206"/>
    </location>
</feature>
<dbReference type="HOGENOM" id="CLU_1337553_0_0_1"/>
<feature type="signal peptide" evidence="1">
    <location>
        <begin position="1"/>
        <end position="22"/>
    </location>
</feature>
<reference evidence="2 3" key="1">
    <citation type="submission" date="2011-06" db="EMBL/GenBank/DDBJ databases">
        <title>The Genome Sequence of Fusarium oxysporum FOSC 3-a.</title>
        <authorList>
            <consortium name="The Broad Institute Genome Sequencing Platform"/>
            <person name="Ma L.-J."/>
            <person name="Gale L.R."/>
            <person name="Schwartz D.C."/>
            <person name="Zhou S."/>
            <person name="Corby-Kistler H."/>
            <person name="Young S.K."/>
            <person name="Zeng Q."/>
            <person name="Gargeya S."/>
            <person name="Fitzgerald M."/>
            <person name="Haas B."/>
            <person name="Abouelleil A."/>
            <person name="Alvarado L."/>
            <person name="Arachchi H.M."/>
            <person name="Berlin A."/>
            <person name="Brown A."/>
            <person name="Chapman S.B."/>
            <person name="Chen Z."/>
            <person name="Dunbar C."/>
            <person name="Freedman E."/>
            <person name="Gearin G."/>
            <person name="Gellesch M."/>
            <person name="Goldberg J."/>
            <person name="Griggs A."/>
            <person name="Gujja S."/>
            <person name="Heiman D."/>
            <person name="Howarth C."/>
            <person name="Larson L."/>
            <person name="Lui A."/>
            <person name="MacDonald P.J.P."/>
            <person name="Mehta T."/>
            <person name="Montmayeur A."/>
            <person name="Murphy C."/>
            <person name="Neiman D."/>
            <person name="Pearson M."/>
            <person name="Priest M."/>
            <person name="Roberts A."/>
            <person name="Saif S."/>
            <person name="Shea T."/>
            <person name="Shenoy N."/>
            <person name="Sisk P."/>
            <person name="Stolte C."/>
            <person name="Sykes S."/>
            <person name="Wortman J."/>
            <person name="Nusbaum C."/>
            <person name="Birren B."/>
        </authorList>
    </citation>
    <scope>NUCLEOTIDE SEQUENCE [LARGE SCALE GENOMIC DNA]</scope>
    <source>
        <strain evidence="3">FOSC 3-a</strain>
    </source>
</reference>
<keyword evidence="1" id="KW-0732">Signal</keyword>
<name>W9I130_FUSOX</name>
<gene>
    <name evidence="2" type="ORF">FOYG_11133</name>
</gene>
<dbReference type="EMBL" id="JH717845">
    <property type="protein sequence ID" value="EWY86714.1"/>
    <property type="molecule type" value="Genomic_DNA"/>
</dbReference>
<organism evidence="2 3">
    <name type="scientific">Fusarium oxysporum NRRL 32931</name>
    <dbReference type="NCBI Taxonomy" id="660029"/>
    <lineage>
        <taxon>Eukaryota</taxon>
        <taxon>Fungi</taxon>
        <taxon>Dikarya</taxon>
        <taxon>Ascomycota</taxon>
        <taxon>Pezizomycotina</taxon>
        <taxon>Sordariomycetes</taxon>
        <taxon>Hypocreomycetidae</taxon>
        <taxon>Hypocreales</taxon>
        <taxon>Nectriaceae</taxon>
        <taxon>Fusarium</taxon>
        <taxon>Fusarium oxysporum species complex</taxon>
    </lineage>
</organism>